<dbReference type="AlphaFoldDB" id="A0AA37S3M5"/>
<dbReference type="EMBL" id="BSNE01000011">
    <property type="protein sequence ID" value="GLQ02685.1"/>
    <property type="molecule type" value="Genomic_DNA"/>
</dbReference>
<dbReference type="Pfam" id="PF07690">
    <property type="entry name" value="MFS_1"/>
    <property type="match status" value="1"/>
</dbReference>
<feature type="transmembrane region" description="Helical" evidence="4">
    <location>
        <begin position="12"/>
        <end position="31"/>
    </location>
</feature>
<dbReference type="CDD" id="cd17410">
    <property type="entry name" value="MFS_CynX_like"/>
    <property type="match status" value="1"/>
</dbReference>
<dbReference type="InterPro" id="IPR052524">
    <property type="entry name" value="MFS_Cyanate_Porter"/>
</dbReference>
<feature type="transmembrane region" description="Helical" evidence="4">
    <location>
        <begin position="339"/>
        <end position="358"/>
    </location>
</feature>
<comment type="caution">
    <text evidence="6">The sequence shown here is derived from an EMBL/GenBank/DDBJ whole genome shotgun (WGS) entry which is preliminary data.</text>
</comment>
<protein>
    <submittedName>
        <fullName evidence="6">MFS transporter</fullName>
    </submittedName>
</protein>
<evidence type="ECO:0000259" key="5">
    <source>
        <dbReference type="PROSITE" id="PS50850"/>
    </source>
</evidence>
<dbReference type="NCBIfam" id="NF007256">
    <property type="entry name" value="PRK09705.1"/>
    <property type="match status" value="1"/>
</dbReference>
<evidence type="ECO:0000256" key="3">
    <source>
        <dbReference type="ARBA" id="ARBA00023136"/>
    </source>
</evidence>
<feature type="transmembrane region" description="Helical" evidence="4">
    <location>
        <begin position="140"/>
        <end position="160"/>
    </location>
</feature>
<reference evidence="6" key="1">
    <citation type="journal article" date="2014" name="Int. J. Syst. Evol. Microbiol.">
        <title>Complete genome sequence of Corynebacterium casei LMG S-19264T (=DSM 44701T), isolated from a smear-ripened cheese.</title>
        <authorList>
            <consortium name="US DOE Joint Genome Institute (JGI-PGF)"/>
            <person name="Walter F."/>
            <person name="Albersmeier A."/>
            <person name="Kalinowski J."/>
            <person name="Ruckert C."/>
        </authorList>
    </citation>
    <scope>NUCLEOTIDE SEQUENCE</scope>
    <source>
        <strain evidence="6">NBRC 103034</strain>
    </source>
</reference>
<evidence type="ECO:0000313" key="6">
    <source>
        <dbReference type="EMBL" id="GLQ02685.1"/>
    </source>
</evidence>
<dbReference type="RefSeq" id="WP_016898999.1">
    <property type="nucleotide sequence ID" value="NZ_BJXY01000034.1"/>
</dbReference>
<feature type="transmembrane region" description="Helical" evidence="4">
    <location>
        <begin position="281"/>
        <end position="300"/>
    </location>
</feature>
<evidence type="ECO:0000256" key="2">
    <source>
        <dbReference type="ARBA" id="ARBA00022989"/>
    </source>
</evidence>
<dbReference type="InterPro" id="IPR036259">
    <property type="entry name" value="MFS_trans_sf"/>
</dbReference>
<dbReference type="GO" id="GO:0022857">
    <property type="term" value="F:transmembrane transporter activity"/>
    <property type="evidence" value="ECO:0007669"/>
    <property type="project" value="InterPro"/>
</dbReference>
<evidence type="ECO:0000256" key="1">
    <source>
        <dbReference type="ARBA" id="ARBA00022692"/>
    </source>
</evidence>
<dbReference type="Proteomes" id="UP001161408">
    <property type="component" value="Unassembled WGS sequence"/>
</dbReference>
<proteinExistence type="predicted"/>
<dbReference type="InterPro" id="IPR020846">
    <property type="entry name" value="MFS_dom"/>
</dbReference>
<keyword evidence="1 4" id="KW-0812">Transmembrane</keyword>
<keyword evidence="2 4" id="KW-1133">Transmembrane helix</keyword>
<feature type="transmembrane region" description="Helical" evidence="4">
    <location>
        <begin position="370"/>
        <end position="390"/>
    </location>
</feature>
<dbReference type="PROSITE" id="PS50850">
    <property type="entry name" value="MFS"/>
    <property type="match status" value="1"/>
</dbReference>
<evidence type="ECO:0000256" key="4">
    <source>
        <dbReference type="SAM" id="Phobius"/>
    </source>
</evidence>
<organism evidence="6 7">
    <name type="scientific">Pseudoalteromonas tetraodonis GFC</name>
    <dbReference type="NCBI Taxonomy" id="1315271"/>
    <lineage>
        <taxon>Bacteria</taxon>
        <taxon>Pseudomonadati</taxon>
        <taxon>Pseudomonadota</taxon>
        <taxon>Gammaproteobacteria</taxon>
        <taxon>Alteromonadales</taxon>
        <taxon>Pseudoalteromonadaceae</taxon>
        <taxon>Pseudoalteromonas</taxon>
    </lineage>
</organism>
<dbReference type="Gene3D" id="1.20.1250.20">
    <property type="entry name" value="MFS general substrate transporter like domains"/>
    <property type="match status" value="2"/>
</dbReference>
<feature type="transmembrane region" description="Helical" evidence="4">
    <location>
        <begin position="109"/>
        <end position="128"/>
    </location>
</feature>
<reference evidence="6" key="2">
    <citation type="submission" date="2023-01" db="EMBL/GenBank/DDBJ databases">
        <title>Draft genome sequence of Pseudoalteromonas tetraodonis strain NBRC 103034.</title>
        <authorList>
            <person name="Sun Q."/>
            <person name="Mori K."/>
        </authorList>
    </citation>
    <scope>NUCLEOTIDE SEQUENCE</scope>
    <source>
        <strain evidence="6">NBRC 103034</strain>
    </source>
</reference>
<dbReference type="SUPFAM" id="SSF103473">
    <property type="entry name" value="MFS general substrate transporter"/>
    <property type="match status" value="1"/>
</dbReference>
<feature type="transmembrane region" description="Helical" evidence="4">
    <location>
        <begin position="85"/>
        <end position="103"/>
    </location>
</feature>
<keyword evidence="7" id="KW-1185">Reference proteome</keyword>
<evidence type="ECO:0000313" key="7">
    <source>
        <dbReference type="Proteomes" id="UP001161408"/>
    </source>
</evidence>
<keyword evidence="3 4" id="KW-0472">Membrane</keyword>
<gene>
    <name evidence="6" type="ORF">GCM10007914_15660</name>
</gene>
<name>A0AA37S3M5_9GAMM</name>
<feature type="transmembrane region" description="Helical" evidence="4">
    <location>
        <begin position="256"/>
        <end position="274"/>
    </location>
</feature>
<feature type="domain" description="Major facilitator superfamily (MFS) profile" evidence="5">
    <location>
        <begin position="9"/>
        <end position="394"/>
    </location>
</feature>
<feature type="transmembrane region" description="Helical" evidence="4">
    <location>
        <begin position="51"/>
        <end position="73"/>
    </location>
</feature>
<accession>A0AA37S3M5</accession>
<feature type="transmembrane region" description="Helical" evidence="4">
    <location>
        <begin position="215"/>
        <end position="236"/>
    </location>
</feature>
<dbReference type="PANTHER" id="PTHR23523:SF1">
    <property type="entry name" value="CYANATE TRANSPORT PROTEIN CYNX"/>
    <property type="match status" value="1"/>
</dbReference>
<feature type="transmembrane region" description="Helical" evidence="4">
    <location>
        <begin position="172"/>
        <end position="192"/>
    </location>
</feature>
<sequence>MSNHSTSTSSYASALSLFWPMLIIAVLAMTLRPTLTSTGPLLEEIRLSTGLGLQGASLLTVLPMFCMGVFPLLLPWLGRYLSENAWIAGGLFAIALAGFWRLWLGSGWALIISALLGGTGIAIVQAMAPGVVKRWYPQRVPLAMGVYSASLMAGGGIAAILTPRVAVHYGSWQAGLGVWLIIPVIALLLWWLRPQEPMDAKHNSIKLNLFFNQRAWLLAAYFGFANGGYACMIAWLPSYAQDLGWSAQNSGELIGVMTVFQVIGALGAPVLSANRLDRRPWLFFAVAIQLIGFIGLILMPDSMMNVWVGMIGCGLGACFSLTLTVALDHLSNPKLAGVLTAFVQGVGFIITAIVPYIAGVLLDVTARYQASWFMLVITLIAMLFMTTRFAPATYAKAINITH</sequence>
<dbReference type="InterPro" id="IPR011701">
    <property type="entry name" value="MFS"/>
</dbReference>
<dbReference type="PANTHER" id="PTHR23523">
    <property type="match status" value="1"/>
</dbReference>
<feature type="transmembrane region" description="Helical" evidence="4">
    <location>
        <begin position="306"/>
        <end position="327"/>
    </location>
</feature>